<dbReference type="AlphaFoldDB" id="A0A6J5XBD0"/>
<organism evidence="2 3">
    <name type="scientific">Prunus armeniaca</name>
    <name type="common">Apricot</name>
    <name type="synonym">Armeniaca vulgaris</name>
    <dbReference type="NCBI Taxonomy" id="36596"/>
    <lineage>
        <taxon>Eukaryota</taxon>
        <taxon>Viridiplantae</taxon>
        <taxon>Streptophyta</taxon>
        <taxon>Embryophyta</taxon>
        <taxon>Tracheophyta</taxon>
        <taxon>Spermatophyta</taxon>
        <taxon>Magnoliopsida</taxon>
        <taxon>eudicotyledons</taxon>
        <taxon>Gunneridae</taxon>
        <taxon>Pentapetalae</taxon>
        <taxon>rosids</taxon>
        <taxon>fabids</taxon>
        <taxon>Rosales</taxon>
        <taxon>Rosaceae</taxon>
        <taxon>Amygdaloideae</taxon>
        <taxon>Amygdaleae</taxon>
        <taxon>Prunus</taxon>
    </lineage>
</organism>
<feature type="compositionally biased region" description="Low complexity" evidence="1">
    <location>
        <begin position="50"/>
        <end position="64"/>
    </location>
</feature>
<dbReference type="Proteomes" id="UP000507245">
    <property type="component" value="Unassembled WGS sequence"/>
</dbReference>
<name>A0A6J5XBD0_PRUAR</name>
<evidence type="ECO:0000256" key="1">
    <source>
        <dbReference type="SAM" id="MobiDB-lite"/>
    </source>
</evidence>
<proteinExistence type="predicted"/>
<evidence type="ECO:0000313" key="2">
    <source>
        <dbReference type="EMBL" id="CAB4309793.1"/>
    </source>
</evidence>
<protein>
    <submittedName>
        <fullName evidence="2">Uncharacterized protein</fullName>
    </submittedName>
</protein>
<gene>
    <name evidence="2" type="ORF">ORAREDHAP_LOCUS31157</name>
</gene>
<accession>A0A6J5XBD0</accession>
<feature type="compositionally biased region" description="Polar residues" evidence="1">
    <location>
        <begin position="70"/>
        <end position="79"/>
    </location>
</feature>
<evidence type="ECO:0000313" key="3">
    <source>
        <dbReference type="Proteomes" id="UP000507245"/>
    </source>
</evidence>
<reference evidence="3" key="1">
    <citation type="journal article" date="2020" name="Genome Biol.">
        <title>Gamete binning: chromosome-level and haplotype-resolved genome assembly enabled by high-throughput single-cell sequencing of gamete genomes.</title>
        <authorList>
            <person name="Campoy J.A."/>
            <person name="Sun H."/>
            <person name="Goel M."/>
            <person name="Jiao W.-B."/>
            <person name="Folz-Donahue K."/>
            <person name="Wang N."/>
            <person name="Rubio M."/>
            <person name="Liu C."/>
            <person name="Kukat C."/>
            <person name="Ruiz D."/>
            <person name="Huettel B."/>
            <person name="Schneeberger K."/>
        </authorList>
    </citation>
    <scope>NUCLEOTIDE SEQUENCE [LARGE SCALE GENOMIC DNA]</scope>
    <source>
        <strain evidence="3">cv. Rojo Pasion</strain>
    </source>
</reference>
<keyword evidence="3" id="KW-1185">Reference proteome</keyword>
<sequence>MTSWCIIELTVCREPPRGGPAESGRRGTNPRGAPRPGEGPPSADLPVRGSARARSASYLARAQADGVSAKKSSASITHG</sequence>
<feature type="region of interest" description="Disordered" evidence="1">
    <location>
        <begin position="13"/>
        <end position="79"/>
    </location>
</feature>
<dbReference type="EMBL" id="CAEKKB010000005">
    <property type="protein sequence ID" value="CAB4309793.1"/>
    <property type="molecule type" value="Genomic_DNA"/>
</dbReference>